<proteinExistence type="inferred from homology"/>
<dbReference type="NCBIfam" id="TIGR00597">
    <property type="entry name" value="rad10"/>
    <property type="match status" value="1"/>
</dbReference>
<dbReference type="CDD" id="cd22325">
    <property type="entry name" value="ERCC1_C-like"/>
    <property type="match status" value="1"/>
</dbReference>
<comment type="subcellular location">
    <subcellularLocation>
        <location evidence="1">Nucleus</location>
    </subcellularLocation>
</comment>
<evidence type="ECO:0000256" key="5">
    <source>
        <dbReference type="ARBA" id="ARBA00023204"/>
    </source>
</evidence>
<comment type="caution">
    <text evidence="8">The sequence shown here is derived from an EMBL/GenBank/DDBJ whole genome shotgun (WGS) entry which is preliminary data.</text>
</comment>
<evidence type="ECO:0000256" key="3">
    <source>
        <dbReference type="ARBA" id="ARBA00022763"/>
    </source>
</evidence>
<dbReference type="GO" id="GO:0000110">
    <property type="term" value="C:nucleotide-excision repair factor 1 complex"/>
    <property type="evidence" value="ECO:0007669"/>
    <property type="project" value="TreeGrafter"/>
</dbReference>
<accession>A0AAW2H780</accession>
<dbReference type="PANTHER" id="PTHR12749">
    <property type="entry name" value="EXCISION REPAIR CROSS-COMPLEMENTING 1 ERCC1"/>
    <property type="match status" value="1"/>
</dbReference>
<dbReference type="InterPro" id="IPR010994">
    <property type="entry name" value="RuvA_2-like"/>
</dbReference>
<dbReference type="GO" id="GO:0070914">
    <property type="term" value="P:UV-damage excision repair"/>
    <property type="evidence" value="ECO:0007669"/>
    <property type="project" value="TreeGrafter"/>
</dbReference>
<evidence type="ECO:0000256" key="1">
    <source>
        <dbReference type="ARBA" id="ARBA00004123"/>
    </source>
</evidence>
<dbReference type="GO" id="GO:0006302">
    <property type="term" value="P:double-strand break repair"/>
    <property type="evidence" value="ECO:0007669"/>
    <property type="project" value="UniProtKB-ARBA"/>
</dbReference>
<dbReference type="PANTHER" id="PTHR12749:SF0">
    <property type="entry name" value="DNA EXCISION REPAIR PROTEIN ERCC-1"/>
    <property type="match status" value="1"/>
</dbReference>
<evidence type="ECO:0000313" key="8">
    <source>
        <dbReference type="EMBL" id="KAL0265598.1"/>
    </source>
</evidence>
<dbReference type="GO" id="GO:0006312">
    <property type="term" value="P:mitotic recombination"/>
    <property type="evidence" value="ECO:0007669"/>
    <property type="project" value="TreeGrafter"/>
</dbReference>
<name>A0AAW2H780_9NEOP</name>
<dbReference type="GO" id="GO:0003697">
    <property type="term" value="F:single-stranded DNA binding"/>
    <property type="evidence" value="ECO:0007669"/>
    <property type="project" value="TreeGrafter"/>
</dbReference>
<dbReference type="InterPro" id="IPR004579">
    <property type="entry name" value="ERCC1/RAD10/SWI10"/>
</dbReference>
<dbReference type="GO" id="GO:0003684">
    <property type="term" value="F:damaged DNA binding"/>
    <property type="evidence" value="ECO:0007669"/>
    <property type="project" value="InterPro"/>
</dbReference>
<dbReference type="InterPro" id="IPR047260">
    <property type="entry name" value="ERCC1-like_central_dom"/>
</dbReference>
<dbReference type="SUPFAM" id="SSF47781">
    <property type="entry name" value="RuvA domain 2-like"/>
    <property type="match status" value="1"/>
</dbReference>
<gene>
    <name evidence="8" type="ORF">PYX00_011311</name>
</gene>
<evidence type="ECO:0000256" key="6">
    <source>
        <dbReference type="ARBA" id="ARBA00023242"/>
    </source>
</evidence>
<dbReference type="Pfam" id="PF03834">
    <property type="entry name" value="Rad10"/>
    <property type="match status" value="1"/>
</dbReference>
<dbReference type="EMBL" id="JARGDH010000006">
    <property type="protein sequence ID" value="KAL0265598.1"/>
    <property type="molecule type" value="Genomic_DNA"/>
</dbReference>
<feature type="domain" description="ERCC1-like central" evidence="7">
    <location>
        <begin position="1"/>
        <end position="113"/>
    </location>
</feature>
<evidence type="ECO:0000256" key="4">
    <source>
        <dbReference type="ARBA" id="ARBA00023125"/>
    </source>
</evidence>
<keyword evidence="5" id="KW-0234">DNA repair</keyword>
<keyword evidence="3" id="KW-0227">DNA damage</keyword>
<dbReference type="InterPro" id="IPR011335">
    <property type="entry name" value="Restrct_endonuc-II-like"/>
</dbReference>
<dbReference type="GO" id="GO:0070522">
    <property type="term" value="C:ERCC4-ERCC1 complex"/>
    <property type="evidence" value="ECO:0007669"/>
    <property type="project" value="TreeGrafter"/>
</dbReference>
<reference evidence="8" key="1">
    <citation type="journal article" date="2024" name="Gigascience">
        <title>Chromosome-level genome of the poultry shaft louse Menopon gallinae provides insight into the host-switching and adaptive evolution of parasitic lice.</title>
        <authorList>
            <person name="Xu Y."/>
            <person name="Ma L."/>
            <person name="Liu S."/>
            <person name="Liang Y."/>
            <person name="Liu Q."/>
            <person name="He Z."/>
            <person name="Tian L."/>
            <person name="Duan Y."/>
            <person name="Cai W."/>
            <person name="Li H."/>
            <person name="Song F."/>
        </authorList>
    </citation>
    <scope>NUCLEOTIDE SEQUENCE</scope>
    <source>
        <strain evidence="8">Cailab_2023a</strain>
    </source>
</reference>
<sequence>MIKVSTVQRGNNVLEYLPKTLWRFDSDTPADYEVSGAAGVLFLSLRFHARKPEYISRRLKRCTGVHGVHIVLLQVDVEDYSMYVEELFETAFAHNFALVLSFSPEESSRYILALHTESRKIHTLKRKYEDARDNFVSAFPSINKNDLRNIKASFANVKSFINAGAQALENIVGVGKTKAELISKYAEMSFTDPTFCYKLRLPPPSPLLLPQAPVHHCSVNTLVYGACLVHRVFDDTLAALAA</sequence>
<dbReference type="Gene3D" id="3.40.50.10130">
    <property type="match status" value="1"/>
</dbReference>
<organism evidence="8">
    <name type="scientific">Menopon gallinae</name>
    <name type="common">poultry shaft louse</name>
    <dbReference type="NCBI Taxonomy" id="328185"/>
    <lineage>
        <taxon>Eukaryota</taxon>
        <taxon>Metazoa</taxon>
        <taxon>Ecdysozoa</taxon>
        <taxon>Arthropoda</taxon>
        <taxon>Hexapoda</taxon>
        <taxon>Insecta</taxon>
        <taxon>Pterygota</taxon>
        <taxon>Neoptera</taxon>
        <taxon>Paraneoptera</taxon>
        <taxon>Psocodea</taxon>
        <taxon>Troctomorpha</taxon>
        <taxon>Phthiraptera</taxon>
        <taxon>Amblycera</taxon>
        <taxon>Menoponidae</taxon>
        <taxon>Menopon</taxon>
    </lineage>
</organism>
<evidence type="ECO:0000256" key="2">
    <source>
        <dbReference type="ARBA" id="ARBA00008283"/>
    </source>
</evidence>
<dbReference type="AlphaFoldDB" id="A0AAW2H780"/>
<comment type="similarity">
    <text evidence="2">Belongs to the ERCC1/RAD10/SWI10 family.</text>
</comment>
<evidence type="ECO:0000259" key="7">
    <source>
        <dbReference type="Pfam" id="PF03834"/>
    </source>
</evidence>
<dbReference type="Gene3D" id="1.10.150.20">
    <property type="entry name" value="5' to 3' exonuclease, C-terminal subdomain"/>
    <property type="match status" value="1"/>
</dbReference>
<keyword evidence="4" id="KW-0238">DNA-binding</keyword>
<protein>
    <recommendedName>
        <fullName evidence="7">ERCC1-like central domain-containing protein</fullName>
    </recommendedName>
</protein>
<keyword evidence="6" id="KW-0539">Nucleus</keyword>
<dbReference type="SUPFAM" id="SSF52980">
    <property type="entry name" value="Restriction endonuclease-like"/>
    <property type="match status" value="1"/>
</dbReference>